<protein>
    <recommendedName>
        <fullName evidence="4">ABC transporter domain-containing protein</fullName>
    </recommendedName>
</protein>
<dbReference type="GO" id="GO:1903806">
    <property type="term" value="P:L-isoleucine import across plasma membrane"/>
    <property type="evidence" value="ECO:0007669"/>
    <property type="project" value="TreeGrafter"/>
</dbReference>
<comment type="caution">
    <text evidence="5">The sequence shown here is derived from an EMBL/GenBank/DDBJ whole genome shotgun (WGS) entry which is preliminary data.</text>
</comment>
<keyword evidence="1" id="KW-0813">Transport</keyword>
<evidence type="ECO:0000313" key="5">
    <source>
        <dbReference type="EMBL" id="PIZ35173.1"/>
    </source>
</evidence>
<dbReference type="InterPro" id="IPR032823">
    <property type="entry name" value="BCA_ABC_TP_C"/>
</dbReference>
<dbReference type="Pfam" id="PF12399">
    <property type="entry name" value="BCA_ABC_TP_C"/>
    <property type="match status" value="1"/>
</dbReference>
<dbReference type="GO" id="GO:0016887">
    <property type="term" value="F:ATP hydrolysis activity"/>
    <property type="evidence" value="ECO:0007669"/>
    <property type="project" value="InterPro"/>
</dbReference>
<evidence type="ECO:0000256" key="2">
    <source>
        <dbReference type="ARBA" id="ARBA00022741"/>
    </source>
</evidence>
<organism evidence="5 6">
    <name type="scientific">Candidatus Aquicultor secundus</name>
    <dbReference type="NCBI Taxonomy" id="1973895"/>
    <lineage>
        <taxon>Bacteria</taxon>
        <taxon>Bacillati</taxon>
        <taxon>Actinomycetota</taxon>
        <taxon>Candidatus Aquicultoria</taxon>
        <taxon>Candidatus Aquicultorales</taxon>
        <taxon>Candidatus Aquicultoraceae</taxon>
        <taxon>Candidatus Aquicultor</taxon>
    </lineage>
</organism>
<dbReference type="GO" id="GO:0015192">
    <property type="term" value="F:L-phenylalanine transmembrane transporter activity"/>
    <property type="evidence" value="ECO:0007669"/>
    <property type="project" value="TreeGrafter"/>
</dbReference>
<evidence type="ECO:0000256" key="1">
    <source>
        <dbReference type="ARBA" id="ARBA00022448"/>
    </source>
</evidence>
<dbReference type="InterPro" id="IPR003593">
    <property type="entry name" value="AAA+_ATPase"/>
</dbReference>
<accession>A0A2M7T576</accession>
<evidence type="ECO:0000313" key="6">
    <source>
        <dbReference type="Proteomes" id="UP000230956"/>
    </source>
</evidence>
<dbReference type="SMART" id="SM00382">
    <property type="entry name" value="AAA"/>
    <property type="match status" value="1"/>
</dbReference>
<evidence type="ECO:0000256" key="3">
    <source>
        <dbReference type="ARBA" id="ARBA00022840"/>
    </source>
</evidence>
<feature type="domain" description="ABC transporter" evidence="4">
    <location>
        <begin position="4"/>
        <end position="251"/>
    </location>
</feature>
<dbReference type="CDD" id="cd03219">
    <property type="entry name" value="ABC_Mj1267_LivG_branched"/>
    <property type="match status" value="1"/>
</dbReference>
<dbReference type="FunFam" id="3.40.50.300:FF:000421">
    <property type="entry name" value="Branched-chain amino acid ABC transporter ATP-binding protein"/>
    <property type="match status" value="1"/>
</dbReference>
<keyword evidence="3" id="KW-0067">ATP-binding</keyword>
<dbReference type="Gene3D" id="3.40.50.300">
    <property type="entry name" value="P-loop containing nucleotide triphosphate hydrolases"/>
    <property type="match status" value="1"/>
</dbReference>
<dbReference type="PROSITE" id="PS50893">
    <property type="entry name" value="ABC_TRANSPORTER_2"/>
    <property type="match status" value="1"/>
</dbReference>
<evidence type="ECO:0000259" key="4">
    <source>
        <dbReference type="PROSITE" id="PS50893"/>
    </source>
</evidence>
<dbReference type="GO" id="GO:0015188">
    <property type="term" value="F:L-isoleucine transmembrane transporter activity"/>
    <property type="evidence" value="ECO:0007669"/>
    <property type="project" value="TreeGrafter"/>
</dbReference>
<proteinExistence type="predicted"/>
<dbReference type="GO" id="GO:1903805">
    <property type="term" value="P:L-valine import across plasma membrane"/>
    <property type="evidence" value="ECO:0007669"/>
    <property type="project" value="TreeGrafter"/>
</dbReference>
<dbReference type="GO" id="GO:0042941">
    <property type="term" value="P:D-alanine transmembrane transport"/>
    <property type="evidence" value="ECO:0007669"/>
    <property type="project" value="TreeGrafter"/>
</dbReference>
<dbReference type="GO" id="GO:0005886">
    <property type="term" value="C:plasma membrane"/>
    <property type="evidence" value="ECO:0007669"/>
    <property type="project" value="TreeGrafter"/>
</dbReference>
<dbReference type="GO" id="GO:0005524">
    <property type="term" value="F:ATP binding"/>
    <property type="evidence" value="ECO:0007669"/>
    <property type="project" value="UniProtKB-KW"/>
</dbReference>
<reference evidence="6" key="1">
    <citation type="submission" date="2017-09" db="EMBL/GenBank/DDBJ databases">
        <title>Depth-based differentiation of microbial function through sediment-hosted aquifers and enrichment of novel symbionts in the deep terrestrial subsurface.</title>
        <authorList>
            <person name="Probst A.J."/>
            <person name="Ladd B."/>
            <person name="Jarett J.K."/>
            <person name="Geller-Mcgrath D.E."/>
            <person name="Sieber C.M.K."/>
            <person name="Emerson J.B."/>
            <person name="Anantharaman K."/>
            <person name="Thomas B.C."/>
            <person name="Malmstrom R."/>
            <person name="Stieglmeier M."/>
            <person name="Klingl A."/>
            <person name="Woyke T."/>
            <person name="Ryan C.M."/>
            <person name="Banfield J.F."/>
        </authorList>
    </citation>
    <scope>NUCLEOTIDE SEQUENCE [LARGE SCALE GENOMIC DNA]</scope>
</reference>
<dbReference type="InterPro" id="IPR051120">
    <property type="entry name" value="ABC_AA/LPS_Transport"/>
</dbReference>
<dbReference type="EMBL" id="PFNG01000251">
    <property type="protein sequence ID" value="PIZ35173.1"/>
    <property type="molecule type" value="Genomic_DNA"/>
</dbReference>
<dbReference type="SUPFAM" id="SSF52540">
    <property type="entry name" value="P-loop containing nucleoside triphosphate hydrolases"/>
    <property type="match status" value="1"/>
</dbReference>
<dbReference type="Pfam" id="PF00005">
    <property type="entry name" value="ABC_tran"/>
    <property type="match status" value="1"/>
</dbReference>
<dbReference type="PANTHER" id="PTHR45772:SF7">
    <property type="entry name" value="AMINO ACID ABC TRANSPORTER ATP-BINDING PROTEIN"/>
    <property type="match status" value="1"/>
</dbReference>
<sequence>MPLLDVVNLTKQFGGLTAVNEVSFRVYRDQVKAIIGPNGAGKTTVFNLLTGVDKPTSGTVLFDNHDIAGKKPHVVTKTGIARTFQNTQLFANMSVLENVMVGRHARMNCGIFRCMLGLPAVRREDAESKEKAHSLLKLVGLEKKADKPADDLPIGERHLLEIARALATEPRLILLDEPAAGLNNEETACLAEIIYKIKGNGITVLLVEHDMSLVMEISDEVVVLNFGAKIAEGPPLLIQQDEQVIQAYLGQAVHDA</sequence>
<keyword evidence="2" id="KW-0547">Nucleotide-binding</keyword>
<dbReference type="InterPro" id="IPR003439">
    <property type="entry name" value="ABC_transporter-like_ATP-bd"/>
</dbReference>
<name>A0A2M7T576_9ACTN</name>
<dbReference type="AlphaFoldDB" id="A0A2M7T576"/>
<dbReference type="InterPro" id="IPR027417">
    <property type="entry name" value="P-loop_NTPase"/>
</dbReference>
<gene>
    <name evidence="5" type="ORF">COY37_10845</name>
</gene>
<dbReference type="GO" id="GO:0015808">
    <property type="term" value="P:L-alanine transport"/>
    <property type="evidence" value="ECO:0007669"/>
    <property type="project" value="TreeGrafter"/>
</dbReference>
<dbReference type="PANTHER" id="PTHR45772">
    <property type="entry name" value="CONSERVED COMPONENT OF ABC TRANSPORTER FOR NATURAL AMINO ACIDS-RELATED"/>
    <property type="match status" value="1"/>
</dbReference>
<dbReference type="Proteomes" id="UP000230956">
    <property type="component" value="Unassembled WGS sequence"/>
</dbReference>
<dbReference type="GO" id="GO:0005304">
    <property type="term" value="F:L-valine transmembrane transporter activity"/>
    <property type="evidence" value="ECO:0007669"/>
    <property type="project" value="TreeGrafter"/>
</dbReference>